<dbReference type="RefSeq" id="WP_013928355.1">
    <property type="nucleotide sequence ID" value="NC_015703.1"/>
</dbReference>
<dbReference type="KEGG" id="rsi:Runsl_2646"/>
<feature type="compositionally biased region" description="Polar residues" evidence="1">
    <location>
        <begin position="106"/>
        <end position="121"/>
    </location>
</feature>
<organism evidence="2 3">
    <name type="scientific">Runella slithyformis (strain ATCC 29530 / DSM 19594 / LMG 11500 / NCIMB 11436 / LSU 4)</name>
    <dbReference type="NCBI Taxonomy" id="761193"/>
    <lineage>
        <taxon>Bacteria</taxon>
        <taxon>Pseudomonadati</taxon>
        <taxon>Bacteroidota</taxon>
        <taxon>Cytophagia</taxon>
        <taxon>Cytophagales</taxon>
        <taxon>Spirosomataceae</taxon>
        <taxon>Runella</taxon>
    </lineage>
</organism>
<protein>
    <submittedName>
        <fullName evidence="2">Uncharacterized protein</fullName>
    </submittedName>
</protein>
<evidence type="ECO:0000256" key="1">
    <source>
        <dbReference type="SAM" id="MobiDB-lite"/>
    </source>
</evidence>
<evidence type="ECO:0000313" key="2">
    <source>
        <dbReference type="EMBL" id="AEI49046.1"/>
    </source>
</evidence>
<dbReference type="Proteomes" id="UP000000493">
    <property type="component" value="Chromosome"/>
</dbReference>
<proteinExistence type="predicted"/>
<feature type="region of interest" description="Disordered" evidence="1">
    <location>
        <begin position="101"/>
        <end position="140"/>
    </location>
</feature>
<reference evidence="2 3" key="2">
    <citation type="journal article" date="2012" name="Stand. Genomic Sci.">
        <title>Complete genome sequence of the aquatic bacterium Runella slithyformis type strain (LSU 4(T)).</title>
        <authorList>
            <person name="Copeland A."/>
            <person name="Zhang X."/>
            <person name="Misra M."/>
            <person name="Lapidus A."/>
            <person name="Nolan M."/>
            <person name="Lucas S."/>
            <person name="Deshpande S."/>
            <person name="Cheng J.F."/>
            <person name="Tapia R."/>
            <person name="Goodwin L.A."/>
            <person name="Pitluck S."/>
            <person name="Liolios K."/>
            <person name="Pagani I."/>
            <person name="Ivanova N."/>
            <person name="Mikhailova N."/>
            <person name="Pati A."/>
            <person name="Chen A."/>
            <person name="Palaniappan K."/>
            <person name="Land M."/>
            <person name="Hauser L."/>
            <person name="Pan C."/>
            <person name="Jeffries C.D."/>
            <person name="Detter J.C."/>
            <person name="Brambilla E.M."/>
            <person name="Rohde M."/>
            <person name="Djao O.D."/>
            <person name="Goker M."/>
            <person name="Sikorski J."/>
            <person name="Tindall B.J."/>
            <person name="Woyke T."/>
            <person name="Bristow J."/>
            <person name="Eisen J.A."/>
            <person name="Markowitz V."/>
            <person name="Hugenholtz P."/>
            <person name="Kyrpides N.C."/>
            <person name="Klenk H.P."/>
            <person name="Mavromatis K."/>
        </authorList>
    </citation>
    <scope>NUCLEOTIDE SEQUENCE [LARGE SCALE GENOMIC DNA]</scope>
    <source>
        <strain evidence="3">ATCC 29530 / DSM 19594 / LMG 11500 / NCIMB 11436 / LSU 4</strain>
    </source>
</reference>
<accession>A0A7U4E5Y3</accession>
<evidence type="ECO:0000313" key="3">
    <source>
        <dbReference type="Proteomes" id="UP000000493"/>
    </source>
</evidence>
<name>A0A7U4E5Y3_RUNSL</name>
<dbReference type="AlphaFoldDB" id="A0A7U4E5Y3"/>
<dbReference type="EMBL" id="CP002859">
    <property type="protein sequence ID" value="AEI49046.1"/>
    <property type="molecule type" value="Genomic_DNA"/>
</dbReference>
<sequence length="140" mass="15817">MKEQYEEKTVVGILQDLQERGYTIDFGTESSDEFMEKVMKAEKHHYAPAENEHQLVDLYVREVHRIEGMSNPSDNAIIYAIETAKGDKGFLLNAYGVYSEDKQAENESVTPQQVSSENVYDNNKPGEAAQEDTPIDIAVI</sequence>
<gene>
    <name evidence="2" type="ordered locus">Runsl_2646</name>
</gene>
<keyword evidence="3" id="KW-1185">Reference proteome</keyword>
<reference evidence="3" key="1">
    <citation type="submission" date="2011-06" db="EMBL/GenBank/DDBJ databases">
        <title>The complete genome of chromosome of Runella slithyformis DSM 19594.</title>
        <authorList>
            <consortium name="US DOE Joint Genome Institute (JGI-PGF)"/>
            <person name="Lucas S."/>
            <person name="Han J."/>
            <person name="Lapidus A."/>
            <person name="Bruce D."/>
            <person name="Goodwin L."/>
            <person name="Pitluck S."/>
            <person name="Peters L."/>
            <person name="Kyrpides N."/>
            <person name="Mavromatis K."/>
            <person name="Ivanova N."/>
            <person name="Ovchinnikova G."/>
            <person name="Zhang X."/>
            <person name="Misra M."/>
            <person name="Detter J.C."/>
            <person name="Tapia R."/>
            <person name="Han C."/>
            <person name="Land M."/>
            <person name="Hauser L."/>
            <person name="Markowitz V."/>
            <person name="Cheng J.-F."/>
            <person name="Hugenholtz P."/>
            <person name="Woyke T."/>
            <person name="Wu D."/>
            <person name="Tindall B."/>
            <person name="Faehrich R."/>
            <person name="Brambilla E."/>
            <person name="Klenk H.-P."/>
            <person name="Eisen J.A."/>
        </authorList>
    </citation>
    <scope>NUCLEOTIDE SEQUENCE [LARGE SCALE GENOMIC DNA]</scope>
    <source>
        <strain evidence="3">ATCC 29530 / DSM 19594 / LMG 11500 / NCIMB 11436 / LSU 4</strain>
    </source>
</reference>